<feature type="region of interest" description="Disordered" evidence="1">
    <location>
        <begin position="240"/>
        <end position="338"/>
    </location>
</feature>
<evidence type="ECO:0000256" key="2">
    <source>
        <dbReference type="SAM" id="Phobius"/>
    </source>
</evidence>
<gene>
    <name evidence="3" type="ORF">FOZ60_011799</name>
</gene>
<evidence type="ECO:0000313" key="4">
    <source>
        <dbReference type="Proteomes" id="UP000541610"/>
    </source>
</evidence>
<dbReference type="Proteomes" id="UP000541610">
    <property type="component" value="Unassembled WGS sequence"/>
</dbReference>
<sequence length="338" mass="35607">MMMLSFGKVGRAGFQYVIPFMQKALVRVLSIGLAIPSVLGCRYNERVRAVFQRSTHGPGNDKSHCIVKKTEARNTQGEYCRQPQVGPSTDGDGGLGGGAELDPSGDGGLSTVLVVVIIAASVLAFCGCIYLCIRRSAESLDLSSPKNDTAHKLGRGFTETISRMLKESDEVKPVKDVENPDVPEVSPTVSITPSHLDVKASTAKGDSRPNDASRKSSAAISGEEMQRIRDAAAALAGAQTLATDESSNVSYRNGGASVSGSRRGSVVQSRRTSLAPAAAPSRKLSIASDNFRMPGEPHVQQPMFSSSPPSRRSSLIAARYGGGSRRASAARPSLHPPA</sequence>
<feature type="compositionally biased region" description="Basic and acidic residues" evidence="1">
    <location>
        <begin position="205"/>
        <end position="214"/>
    </location>
</feature>
<keyword evidence="2" id="KW-1133">Transmembrane helix</keyword>
<dbReference type="AlphaFoldDB" id="A0A7J6PMJ3"/>
<name>A0A7J6PMJ3_PEROL</name>
<feature type="region of interest" description="Disordered" evidence="1">
    <location>
        <begin position="170"/>
        <end position="223"/>
    </location>
</feature>
<feature type="region of interest" description="Disordered" evidence="1">
    <location>
        <begin position="76"/>
        <end position="101"/>
    </location>
</feature>
<feature type="compositionally biased region" description="Low complexity" evidence="1">
    <location>
        <begin position="305"/>
        <end position="314"/>
    </location>
</feature>
<keyword evidence="2" id="KW-0812">Transmembrane</keyword>
<keyword evidence="2" id="KW-0472">Membrane</keyword>
<evidence type="ECO:0000313" key="3">
    <source>
        <dbReference type="EMBL" id="KAF4697127.1"/>
    </source>
</evidence>
<accession>A0A7J6PMJ3</accession>
<feature type="compositionally biased region" description="Low complexity" evidence="1">
    <location>
        <begin position="254"/>
        <end position="273"/>
    </location>
</feature>
<dbReference type="EMBL" id="JABANP010000005">
    <property type="protein sequence ID" value="KAF4697127.1"/>
    <property type="molecule type" value="Genomic_DNA"/>
</dbReference>
<evidence type="ECO:0000256" key="1">
    <source>
        <dbReference type="SAM" id="MobiDB-lite"/>
    </source>
</evidence>
<comment type="caution">
    <text evidence="3">The sequence shown here is derived from an EMBL/GenBank/DDBJ whole genome shotgun (WGS) entry which is preliminary data.</text>
</comment>
<dbReference type="OrthoDB" id="10381373at2759"/>
<feature type="transmembrane region" description="Helical" evidence="2">
    <location>
        <begin position="112"/>
        <end position="133"/>
    </location>
</feature>
<organism evidence="3 4">
    <name type="scientific">Perkinsus olseni</name>
    <name type="common">Perkinsus atlanticus</name>
    <dbReference type="NCBI Taxonomy" id="32597"/>
    <lineage>
        <taxon>Eukaryota</taxon>
        <taxon>Sar</taxon>
        <taxon>Alveolata</taxon>
        <taxon>Perkinsozoa</taxon>
        <taxon>Perkinsea</taxon>
        <taxon>Perkinsida</taxon>
        <taxon>Perkinsidae</taxon>
        <taxon>Perkinsus</taxon>
    </lineage>
</organism>
<reference evidence="3 4" key="1">
    <citation type="submission" date="2020-04" db="EMBL/GenBank/DDBJ databases">
        <title>Perkinsus olseni comparative genomics.</title>
        <authorList>
            <person name="Bogema D.R."/>
        </authorList>
    </citation>
    <scope>NUCLEOTIDE SEQUENCE [LARGE SCALE GENOMIC DNA]</scope>
    <source>
        <strain evidence="3">00978-12</strain>
    </source>
</reference>
<proteinExistence type="predicted"/>
<protein>
    <submittedName>
        <fullName evidence="3">Uncharacterized protein</fullName>
    </submittedName>
</protein>